<dbReference type="Pfam" id="PF02826">
    <property type="entry name" value="2-Hacid_dh_C"/>
    <property type="match status" value="1"/>
</dbReference>
<evidence type="ECO:0000313" key="5">
    <source>
        <dbReference type="Proteomes" id="UP001157133"/>
    </source>
</evidence>
<name>A0ABQ6H8E0_9GAMM</name>
<dbReference type="InterPro" id="IPR006140">
    <property type="entry name" value="D-isomer_DH_NAD-bd"/>
</dbReference>
<keyword evidence="1" id="KW-0560">Oxidoreductase</keyword>
<dbReference type="PANTHER" id="PTHR43333:SF1">
    <property type="entry name" value="D-ISOMER SPECIFIC 2-HYDROXYACID DEHYDROGENASE NAD-BINDING DOMAIN-CONTAINING PROTEIN"/>
    <property type="match status" value="1"/>
</dbReference>
<accession>A0ABQ6H8E0</accession>
<comment type="caution">
    <text evidence="4">The sequence shown here is derived from an EMBL/GenBank/DDBJ whole genome shotgun (WGS) entry which is preliminary data.</text>
</comment>
<sequence length="307" mass="34983">MSIALVITDRNAEKLQKLLQERLPNEEIELWPNIQCPEKVTFAVMWKHPRDIWQQLPNLKVAQSLGAGVDHFTYDNEIPSHILLSRIVDQSLAAQMAEYVLAVILMRKCRLGVFARQQLDENWKFQRRLQGNHVLVLGVGKIGDVVANKLIENGLAVTGWSRSEKLDKAYPCYFGKEALFEQLGNADYVINLLPDTPETRHLINQPFLAACRKESWLINVGRGNTVDENALATACREYDIAGATLDVFQQEPLPKSHRFWQIENIDITPHIAAITDQKQIIEQVVLNYLAMTKSEEITNLVDKVRGY</sequence>
<evidence type="ECO:0000313" key="4">
    <source>
        <dbReference type="EMBL" id="GLX82716.1"/>
    </source>
</evidence>
<protein>
    <submittedName>
        <fullName evidence="4">Glyoxylate/hydroxypyruvate reductase A</fullName>
    </submittedName>
</protein>
<dbReference type="RefSeq" id="WP_284208087.1">
    <property type="nucleotide sequence ID" value="NZ_BSSU01000010.1"/>
</dbReference>
<evidence type="ECO:0000256" key="2">
    <source>
        <dbReference type="ARBA" id="ARBA00023027"/>
    </source>
</evidence>
<dbReference type="EMBL" id="BSSU01000010">
    <property type="protein sequence ID" value="GLX82716.1"/>
    <property type="molecule type" value="Genomic_DNA"/>
</dbReference>
<organism evidence="4 5">
    <name type="scientific">Thalassotalea eurytherma</name>
    <dbReference type="NCBI Taxonomy" id="1144278"/>
    <lineage>
        <taxon>Bacteria</taxon>
        <taxon>Pseudomonadati</taxon>
        <taxon>Pseudomonadota</taxon>
        <taxon>Gammaproteobacteria</taxon>
        <taxon>Alteromonadales</taxon>
        <taxon>Colwelliaceae</taxon>
        <taxon>Thalassotalea</taxon>
    </lineage>
</organism>
<dbReference type="SUPFAM" id="SSF51735">
    <property type="entry name" value="NAD(P)-binding Rossmann-fold domains"/>
    <property type="match status" value="1"/>
</dbReference>
<dbReference type="Gene3D" id="3.40.50.720">
    <property type="entry name" value="NAD(P)-binding Rossmann-like Domain"/>
    <property type="match status" value="2"/>
</dbReference>
<keyword evidence="2" id="KW-0520">NAD</keyword>
<dbReference type="CDD" id="cd12164">
    <property type="entry name" value="GDH_like_2"/>
    <property type="match status" value="1"/>
</dbReference>
<gene>
    <name evidence="4" type="primary">ghrA</name>
    <name evidence="4" type="ORF">theurythT_21680</name>
</gene>
<reference evidence="4 5" key="1">
    <citation type="submission" date="2023-03" db="EMBL/GenBank/DDBJ databases">
        <title>Draft genome sequence of Thalassotalea eurytherma JCM 18482T.</title>
        <authorList>
            <person name="Sawabe T."/>
        </authorList>
    </citation>
    <scope>NUCLEOTIDE SEQUENCE [LARGE SCALE GENOMIC DNA]</scope>
    <source>
        <strain evidence="4 5">JCM 18482</strain>
    </source>
</reference>
<keyword evidence="5" id="KW-1185">Reference proteome</keyword>
<feature type="domain" description="D-isomer specific 2-hydroxyacid dehydrogenase NAD-binding" evidence="3">
    <location>
        <begin position="110"/>
        <end position="272"/>
    </location>
</feature>
<dbReference type="SUPFAM" id="SSF52283">
    <property type="entry name" value="Formate/glycerate dehydrogenase catalytic domain-like"/>
    <property type="match status" value="1"/>
</dbReference>
<evidence type="ECO:0000259" key="3">
    <source>
        <dbReference type="Pfam" id="PF02826"/>
    </source>
</evidence>
<dbReference type="InterPro" id="IPR036291">
    <property type="entry name" value="NAD(P)-bd_dom_sf"/>
</dbReference>
<dbReference type="Proteomes" id="UP001157133">
    <property type="component" value="Unassembled WGS sequence"/>
</dbReference>
<proteinExistence type="predicted"/>
<evidence type="ECO:0000256" key="1">
    <source>
        <dbReference type="ARBA" id="ARBA00023002"/>
    </source>
</evidence>
<dbReference type="PANTHER" id="PTHR43333">
    <property type="entry name" value="2-HACID_DH_C DOMAIN-CONTAINING PROTEIN"/>
    <property type="match status" value="1"/>
</dbReference>